<reference evidence="1" key="2">
    <citation type="submission" date="2023-04" db="EMBL/GenBank/DDBJ databases">
        <authorList>
            <person name="Bruccoleri R.E."/>
            <person name="Oakeley E.J."/>
            <person name="Faust A.-M."/>
            <person name="Dessus-Babus S."/>
            <person name="Altorfer M."/>
            <person name="Burckhardt D."/>
            <person name="Oertli M."/>
            <person name="Naumann U."/>
            <person name="Petersen F."/>
            <person name="Wong J."/>
        </authorList>
    </citation>
    <scope>NUCLEOTIDE SEQUENCE</scope>
    <source>
        <strain evidence="1">GSM-AAB239-AS_SAM_17_03QT</strain>
        <tissue evidence="1">Leaf</tissue>
    </source>
</reference>
<dbReference type="EMBL" id="JANAVB010033416">
    <property type="protein sequence ID" value="KAJ6808478.1"/>
    <property type="molecule type" value="Genomic_DNA"/>
</dbReference>
<comment type="caution">
    <text evidence="1">The sequence shown here is derived from an EMBL/GenBank/DDBJ whole genome shotgun (WGS) entry which is preliminary data.</text>
</comment>
<proteinExistence type="predicted"/>
<accession>A0AAX6EX31</accession>
<sequence length="90" mass="10657">MEQDIFRKLGKYLLIRKSLASNLTKQSLEWLAMCSRNMGMLDKYEKPKKKYPPPSWEYRYIKGKRIGIRVKGQYSLDEEADDCRFAQSMG</sequence>
<protein>
    <submittedName>
        <fullName evidence="1">Pentatricopeptide repeat-containing protein</fullName>
    </submittedName>
</protein>
<evidence type="ECO:0000313" key="2">
    <source>
        <dbReference type="EMBL" id="KAJ6830606.1"/>
    </source>
</evidence>
<reference evidence="1" key="1">
    <citation type="journal article" date="2023" name="GigaByte">
        <title>Genome assembly of the bearded iris, Iris pallida Lam.</title>
        <authorList>
            <person name="Bruccoleri R.E."/>
            <person name="Oakeley E.J."/>
            <person name="Faust A.M.E."/>
            <person name="Altorfer M."/>
            <person name="Dessus-Babus S."/>
            <person name="Burckhardt D."/>
            <person name="Oertli M."/>
            <person name="Naumann U."/>
            <person name="Petersen F."/>
            <person name="Wong J."/>
        </authorList>
    </citation>
    <scope>NUCLEOTIDE SEQUENCE</scope>
    <source>
        <strain evidence="1">GSM-AAB239-AS_SAM_17_03QT</strain>
    </source>
</reference>
<gene>
    <name evidence="1" type="ORF">M6B38_167240</name>
    <name evidence="2" type="ORF">M6B38_353080</name>
</gene>
<evidence type="ECO:0000313" key="3">
    <source>
        <dbReference type="Proteomes" id="UP001140949"/>
    </source>
</evidence>
<evidence type="ECO:0000313" key="1">
    <source>
        <dbReference type="EMBL" id="KAJ6808478.1"/>
    </source>
</evidence>
<keyword evidence="3" id="KW-1185">Reference proteome</keyword>
<name>A0AAX6EX31_IRIPA</name>
<organism evidence="1 3">
    <name type="scientific">Iris pallida</name>
    <name type="common">Sweet iris</name>
    <dbReference type="NCBI Taxonomy" id="29817"/>
    <lineage>
        <taxon>Eukaryota</taxon>
        <taxon>Viridiplantae</taxon>
        <taxon>Streptophyta</taxon>
        <taxon>Embryophyta</taxon>
        <taxon>Tracheophyta</taxon>
        <taxon>Spermatophyta</taxon>
        <taxon>Magnoliopsida</taxon>
        <taxon>Liliopsida</taxon>
        <taxon>Asparagales</taxon>
        <taxon>Iridaceae</taxon>
        <taxon>Iridoideae</taxon>
        <taxon>Irideae</taxon>
        <taxon>Iris</taxon>
    </lineage>
</organism>
<dbReference type="AlphaFoldDB" id="A0AAX6EX31"/>
<dbReference type="EMBL" id="JANAVB010017398">
    <property type="protein sequence ID" value="KAJ6830606.1"/>
    <property type="molecule type" value="Genomic_DNA"/>
</dbReference>
<dbReference type="Proteomes" id="UP001140949">
    <property type="component" value="Unassembled WGS sequence"/>
</dbReference>